<keyword evidence="3" id="KW-1185">Reference proteome</keyword>
<evidence type="ECO:0000259" key="1">
    <source>
        <dbReference type="Pfam" id="PF25232"/>
    </source>
</evidence>
<protein>
    <recommendedName>
        <fullName evidence="1">DUF7848 domain-containing protein</fullName>
    </recommendedName>
</protein>
<dbReference type="InterPro" id="IPR057170">
    <property type="entry name" value="DUF7848"/>
</dbReference>
<reference evidence="2 3" key="1">
    <citation type="submission" date="2020-03" db="EMBL/GenBank/DDBJ databases">
        <title>Draft genome of Streptomyces sp. ventii, isolated from the Axial Seamount in the Pacific Ocean, and resequencing of the two type strains Streptomyces lonarensis strain NCL 716 and Streptomyces bohaiensis strain 11A07.</title>
        <authorList>
            <person name="Loughran R.M."/>
            <person name="Pfannmuller K.M."/>
            <person name="Wasson B.J."/>
            <person name="Deadmond M.C."/>
            <person name="Paddock B.E."/>
            <person name="Koyack M.J."/>
            <person name="Gallegos D.A."/>
            <person name="Mitchell E.A."/>
            <person name="Ushijima B."/>
            <person name="Saw J.H."/>
            <person name="Mcphail K.L."/>
            <person name="Videau P."/>
        </authorList>
    </citation>
    <scope>NUCLEOTIDE SEQUENCE [LARGE SCALE GENOMIC DNA]</scope>
    <source>
        <strain evidence="3">5675061</strain>
    </source>
</reference>
<dbReference type="Pfam" id="PF25232">
    <property type="entry name" value="DUF7848"/>
    <property type="match status" value="1"/>
</dbReference>
<evidence type="ECO:0000313" key="2">
    <source>
        <dbReference type="EMBL" id="NJP67860.1"/>
    </source>
</evidence>
<name>A0ABX1AS22_9ACTN</name>
<dbReference type="Proteomes" id="UP000746503">
    <property type="component" value="Unassembled WGS sequence"/>
</dbReference>
<accession>A0ABX1AS22</accession>
<comment type="caution">
    <text evidence="2">The sequence shown here is derived from an EMBL/GenBank/DDBJ whole genome shotgun (WGS) entry which is preliminary data.</text>
</comment>
<feature type="domain" description="DUF7848" evidence="1">
    <location>
        <begin position="3"/>
        <end position="77"/>
    </location>
</feature>
<evidence type="ECO:0000313" key="3">
    <source>
        <dbReference type="Proteomes" id="UP000746503"/>
    </source>
</evidence>
<proteinExistence type="predicted"/>
<organism evidence="2 3">
    <name type="scientific">Streptomyces spiramenti</name>
    <dbReference type="NCBI Taxonomy" id="2720606"/>
    <lineage>
        <taxon>Bacteria</taxon>
        <taxon>Bacillati</taxon>
        <taxon>Actinomycetota</taxon>
        <taxon>Actinomycetes</taxon>
        <taxon>Kitasatosporales</taxon>
        <taxon>Streptomycetaceae</taxon>
        <taxon>Streptomyces</taxon>
    </lineage>
</organism>
<sequence>MTRLLRLRKYTLSPAALDGSLPQVHRAHCTTCGTTGRDAADSDAATTWPHEHVRDRPAHLEYTEDITRPYQLIPGQWR</sequence>
<gene>
    <name evidence="2" type="ORF">HCJ92_16525</name>
</gene>
<dbReference type="RefSeq" id="WP_167934375.1">
    <property type="nucleotide sequence ID" value="NZ_JAAVJB010000146.1"/>
</dbReference>
<dbReference type="EMBL" id="JAAVJB010000146">
    <property type="protein sequence ID" value="NJP67860.1"/>
    <property type="molecule type" value="Genomic_DNA"/>
</dbReference>